<sequence>MEARMNDDKVVLLMSLIDSFACNQTNGILSHLFDLKDFSPRSICLPDRSRIQAVKKDYATKMEIGYGDLRNGVYVFASPPASALVANIDPFVLHQQRQQQQRPFSTSHFSATHYPVVASS</sequence>
<organism evidence="1 2">
    <name type="scientific">Cuscuta campestris</name>
    <dbReference type="NCBI Taxonomy" id="132261"/>
    <lineage>
        <taxon>Eukaryota</taxon>
        <taxon>Viridiplantae</taxon>
        <taxon>Streptophyta</taxon>
        <taxon>Embryophyta</taxon>
        <taxon>Tracheophyta</taxon>
        <taxon>Spermatophyta</taxon>
        <taxon>Magnoliopsida</taxon>
        <taxon>eudicotyledons</taxon>
        <taxon>Gunneridae</taxon>
        <taxon>Pentapetalae</taxon>
        <taxon>asterids</taxon>
        <taxon>lamiids</taxon>
        <taxon>Solanales</taxon>
        <taxon>Convolvulaceae</taxon>
        <taxon>Cuscuteae</taxon>
        <taxon>Cuscuta</taxon>
        <taxon>Cuscuta subgen. Grammica</taxon>
        <taxon>Cuscuta sect. Cleistogrammica</taxon>
    </lineage>
</organism>
<gene>
    <name evidence="1" type="ORF">CCAM_LOCUS31681</name>
</gene>
<evidence type="ECO:0000313" key="2">
    <source>
        <dbReference type="Proteomes" id="UP000595140"/>
    </source>
</evidence>
<accession>A0A484MM60</accession>
<dbReference type="AlphaFoldDB" id="A0A484MM60"/>
<dbReference type="EMBL" id="OOIL02003924">
    <property type="protein sequence ID" value="VFQ89905.1"/>
    <property type="molecule type" value="Genomic_DNA"/>
</dbReference>
<protein>
    <submittedName>
        <fullName evidence="1">Uncharacterized protein</fullName>
    </submittedName>
</protein>
<keyword evidence="2" id="KW-1185">Reference proteome</keyword>
<proteinExistence type="predicted"/>
<name>A0A484MM60_9ASTE</name>
<dbReference type="Proteomes" id="UP000595140">
    <property type="component" value="Unassembled WGS sequence"/>
</dbReference>
<reference evidence="1 2" key="1">
    <citation type="submission" date="2018-04" db="EMBL/GenBank/DDBJ databases">
        <authorList>
            <person name="Vogel A."/>
        </authorList>
    </citation>
    <scope>NUCLEOTIDE SEQUENCE [LARGE SCALE GENOMIC DNA]</scope>
</reference>
<evidence type="ECO:0000313" key="1">
    <source>
        <dbReference type="EMBL" id="VFQ89905.1"/>
    </source>
</evidence>